<dbReference type="InterPro" id="IPR055411">
    <property type="entry name" value="LRR_FXL15/At3g58940/PEG3-like"/>
</dbReference>
<evidence type="ECO:0000313" key="2">
    <source>
        <dbReference type="EMBL" id="GJT74217.1"/>
    </source>
</evidence>
<gene>
    <name evidence="2" type="ORF">Tco_1040942</name>
</gene>
<dbReference type="PANTHER" id="PTHR34145:SF28">
    <property type="entry name" value="F-BOX DOMAIN-CONTAINING PROTEIN"/>
    <property type="match status" value="1"/>
</dbReference>
<feature type="domain" description="F-box/LRR-repeat protein 15/At3g58940/PEG3-like LRR" evidence="1">
    <location>
        <begin position="109"/>
        <end position="232"/>
    </location>
</feature>
<organism evidence="2 3">
    <name type="scientific">Tanacetum coccineum</name>
    <dbReference type="NCBI Taxonomy" id="301880"/>
    <lineage>
        <taxon>Eukaryota</taxon>
        <taxon>Viridiplantae</taxon>
        <taxon>Streptophyta</taxon>
        <taxon>Embryophyta</taxon>
        <taxon>Tracheophyta</taxon>
        <taxon>Spermatophyta</taxon>
        <taxon>Magnoliopsida</taxon>
        <taxon>eudicotyledons</taxon>
        <taxon>Gunneridae</taxon>
        <taxon>Pentapetalae</taxon>
        <taxon>asterids</taxon>
        <taxon>campanulids</taxon>
        <taxon>Asterales</taxon>
        <taxon>Asteraceae</taxon>
        <taxon>Asteroideae</taxon>
        <taxon>Anthemideae</taxon>
        <taxon>Anthemidinae</taxon>
        <taxon>Tanacetum</taxon>
    </lineage>
</organism>
<dbReference type="InterPro" id="IPR036047">
    <property type="entry name" value="F-box-like_dom_sf"/>
</dbReference>
<dbReference type="SUPFAM" id="SSF52047">
    <property type="entry name" value="RNI-like"/>
    <property type="match status" value="1"/>
</dbReference>
<dbReference type="Pfam" id="PF24758">
    <property type="entry name" value="LRR_At5g56370"/>
    <property type="match status" value="1"/>
</dbReference>
<sequence length="431" mass="49840">MKELKRKRLIRRQQLEDVPELIQQIQSLLPAKDAAGTCVLSKSWLRAWSTIPTLRFCRWTIKSLSKQERSYMRFIRRTIRRYHQDNIPIITCDLYFAIHKQKSATRVEKLIKSVASKSCLKELHLKIFCCIASFTLPDEIFSSGNLNTLSIKLENLYHMKYSFEKKCSLHISSNPLINCVNLRVLELLEVHISNEAFHNLVSTCMLLEKINLEFIEGLTKIKLNNLRCLQQLKIAPGTPNDNVEVYNVEIYDVPSLRSFNYDELMFHLDSLTLILMHPTAEIMDIRCATLQRLKIESRQSMGVKVQVDAPKLLCFLHESNYMPSLLFPTVAPEQIEVRLRLSNPIDHWLFLNIWETLNLSSKFNIEIQTFDTAAQVPFKIDDVRTRVPFPATNVKNLSFQAFPDNGCNGKWEKLTSAPVRVLDGTLPLDGF</sequence>
<protein>
    <submittedName>
        <fullName evidence="2">F-box protein-like protein</fullName>
    </submittedName>
</protein>
<reference evidence="2" key="2">
    <citation type="submission" date="2022-01" db="EMBL/GenBank/DDBJ databases">
        <authorList>
            <person name="Yamashiro T."/>
            <person name="Shiraishi A."/>
            <person name="Satake H."/>
            <person name="Nakayama K."/>
        </authorList>
    </citation>
    <scope>NUCLEOTIDE SEQUENCE</scope>
</reference>
<keyword evidence="3" id="KW-1185">Reference proteome</keyword>
<dbReference type="PANTHER" id="PTHR34145">
    <property type="entry name" value="OS02G0105600 PROTEIN"/>
    <property type="match status" value="1"/>
</dbReference>
<comment type="caution">
    <text evidence="2">The sequence shown here is derived from an EMBL/GenBank/DDBJ whole genome shotgun (WGS) entry which is preliminary data.</text>
</comment>
<evidence type="ECO:0000313" key="3">
    <source>
        <dbReference type="Proteomes" id="UP001151760"/>
    </source>
</evidence>
<evidence type="ECO:0000259" key="1">
    <source>
        <dbReference type="Pfam" id="PF24758"/>
    </source>
</evidence>
<accession>A0ABQ5GGY7</accession>
<proteinExistence type="predicted"/>
<dbReference type="SUPFAM" id="SSF81383">
    <property type="entry name" value="F-box domain"/>
    <property type="match status" value="1"/>
</dbReference>
<dbReference type="EMBL" id="BQNB010018421">
    <property type="protein sequence ID" value="GJT74217.1"/>
    <property type="molecule type" value="Genomic_DNA"/>
</dbReference>
<dbReference type="Proteomes" id="UP001151760">
    <property type="component" value="Unassembled WGS sequence"/>
</dbReference>
<dbReference type="InterPro" id="IPR053772">
    <property type="entry name" value="At1g61320/At1g61330-like"/>
</dbReference>
<reference evidence="2" key="1">
    <citation type="journal article" date="2022" name="Int. J. Mol. Sci.">
        <title>Draft Genome of Tanacetum Coccineum: Genomic Comparison of Closely Related Tanacetum-Family Plants.</title>
        <authorList>
            <person name="Yamashiro T."/>
            <person name="Shiraishi A."/>
            <person name="Nakayama K."/>
            <person name="Satake H."/>
        </authorList>
    </citation>
    <scope>NUCLEOTIDE SEQUENCE</scope>
</reference>
<name>A0ABQ5GGY7_9ASTR</name>